<dbReference type="EMBL" id="LZSY01000170">
    <property type="protein sequence ID" value="OBB83350.1"/>
    <property type="molecule type" value="Genomic_DNA"/>
</dbReference>
<accession>A0A1A0VJD4</accession>
<dbReference type="AlphaFoldDB" id="A0A1A0VJD4"/>
<dbReference type="SUPFAM" id="SSF69118">
    <property type="entry name" value="AhpD-like"/>
    <property type="match status" value="1"/>
</dbReference>
<reference evidence="3" key="1">
    <citation type="submission" date="2016-06" db="EMBL/GenBank/DDBJ databases">
        <authorList>
            <person name="Sutton G."/>
            <person name="Brinkac L."/>
            <person name="Sanka R."/>
            <person name="Adams M."/>
            <person name="Lau E."/>
            <person name="Mehaffy C."/>
            <person name="Tameris M."/>
            <person name="Hatherill M."/>
            <person name="Hanekom W."/>
            <person name="Mahomed H."/>
            <person name="Mcshane H."/>
        </authorList>
    </citation>
    <scope>NUCLEOTIDE SEQUENCE [LARGE SCALE GENOMIC DNA]</scope>
    <source>
        <strain evidence="3">852002-10433_SCH5171157</strain>
    </source>
</reference>
<dbReference type="PANTHER" id="PTHR33570">
    <property type="entry name" value="4-CARBOXYMUCONOLACTONE DECARBOXYLASE FAMILY PROTEIN"/>
    <property type="match status" value="1"/>
</dbReference>
<evidence type="ECO:0000313" key="2">
    <source>
        <dbReference type="EMBL" id="OBB83350.1"/>
    </source>
</evidence>
<dbReference type="OrthoDB" id="9802489at2"/>
<name>A0A1A0VJD4_MYCPR</name>
<evidence type="ECO:0000313" key="3">
    <source>
        <dbReference type="Proteomes" id="UP000094008"/>
    </source>
</evidence>
<dbReference type="Pfam" id="PF02627">
    <property type="entry name" value="CMD"/>
    <property type="match status" value="1"/>
</dbReference>
<protein>
    <submittedName>
        <fullName evidence="2">4-carboxymuconolactone decarboxylase</fullName>
    </submittedName>
</protein>
<dbReference type="RefSeq" id="WP_064886752.1">
    <property type="nucleotide sequence ID" value="NZ_LZIB01000024.1"/>
</dbReference>
<dbReference type="InterPro" id="IPR003779">
    <property type="entry name" value="CMD-like"/>
</dbReference>
<feature type="domain" description="Carboxymuconolactone decarboxylase-like" evidence="1">
    <location>
        <begin position="47"/>
        <end position="130"/>
    </location>
</feature>
<comment type="caution">
    <text evidence="2">The sequence shown here is derived from an EMBL/GenBank/DDBJ whole genome shotgun (WGS) entry which is preliminary data.</text>
</comment>
<dbReference type="InterPro" id="IPR052512">
    <property type="entry name" value="4CMD/NDH-1_regulator"/>
</dbReference>
<proteinExistence type="predicted"/>
<dbReference type="InterPro" id="IPR029032">
    <property type="entry name" value="AhpD-like"/>
</dbReference>
<dbReference type="PANTHER" id="PTHR33570:SF2">
    <property type="entry name" value="CARBOXYMUCONOLACTONE DECARBOXYLASE-LIKE DOMAIN-CONTAINING PROTEIN"/>
    <property type="match status" value="1"/>
</dbReference>
<dbReference type="GO" id="GO:0051920">
    <property type="term" value="F:peroxiredoxin activity"/>
    <property type="evidence" value="ECO:0007669"/>
    <property type="project" value="InterPro"/>
</dbReference>
<sequence>MTNNEPSNSEPMKTPAYTNGLRTRQEVMGTDFVTQALTRTSGSESEQLQHFITEHVWDGIWNRPGLDRRDRSLLNLGILTALRAHDELRGHVRGSLNNGLTRAEITESIIHTSGYCGAPAALAAMRVAQEEFDKL</sequence>
<gene>
    <name evidence="2" type="ORF">A5779_07505</name>
</gene>
<evidence type="ECO:0000259" key="1">
    <source>
        <dbReference type="Pfam" id="PF02627"/>
    </source>
</evidence>
<organism evidence="2 3">
    <name type="scientific">Mycolicibacterium peregrinum</name>
    <name type="common">Mycobacterium peregrinum</name>
    <dbReference type="NCBI Taxonomy" id="43304"/>
    <lineage>
        <taxon>Bacteria</taxon>
        <taxon>Bacillati</taxon>
        <taxon>Actinomycetota</taxon>
        <taxon>Actinomycetes</taxon>
        <taxon>Mycobacteriales</taxon>
        <taxon>Mycobacteriaceae</taxon>
        <taxon>Mycolicibacterium</taxon>
    </lineage>
</organism>
<dbReference type="Proteomes" id="UP000094008">
    <property type="component" value="Unassembled WGS sequence"/>
</dbReference>
<dbReference type="Gene3D" id="1.20.1290.10">
    <property type="entry name" value="AhpD-like"/>
    <property type="match status" value="1"/>
</dbReference>